<sequence>MEFVIEGILTLALAIYILAPLFMRDRWQALAKPDEASDETT</sequence>
<evidence type="ECO:0000313" key="3">
    <source>
        <dbReference type="Proteomes" id="UP000030700"/>
    </source>
</evidence>
<dbReference type="HOGENOM" id="CLU_3266205_0_0_0"/>
<keyword evidence="3" id="KW-1185">Reference proteome</keyword>
<keyword evidence="1" id="KW-0472">Membrane</keyword>
<evidence type="ECO:0000313" key="2">
    <source>
        <dbReference type="EMBL" id="GAK52849.1"/>
    </source>
</evidence>
<keyword evidence="1" id="KW-0812">Transmembrane</keyword>
<protein>
    <submittedName>
        <fullName evidence="2">Uncharacterized protein</fullName>
    </submittedName>
</protein>
<dbReference type="AlphaFoldDB" id="A0A0S6W3X7"/>
<evidence type="ECO:0000256" key="1">
    <source>
        <dbReference type="SAM" id="Phobius"/>
    </source>
</evidence>
<name>A0A0S6W3X7_9BACT</name>
<organism evidence="2">
    <name type="scientific">Candidatus Moduliflexus flocculans</name>
    <dbReference type="NCBI Taxonomy" id="1499966"/>
    <lineage>
        <taxon>Bacteria</taxon>
        <taxon>Candidatus Moduliflexota</taxon>
        <taxon>Candidatus Moduliflexia</taxon>
        <taxon>Candidatus Moduliflexales</taxon>
        <taxon>Candidatus Moduliflexaceae</taxon>
    </lineage>
</organism>
<proteinExistence type="predicted"/>
<accession>A0A0S6W3X7</accession>
<feature type="transmembrane region" description="Helical" evidence="1">
    <location>
        <begin position="6"/>
        <end position="23"/>
    </location>
</feature>
<reference evidence="2" key="1">
    <citation type="journal article" date="2015" name="PeerJ">
        <title>First genomic representation of candidate bacterial phylum KSB3 points to enhanced environmental sensing as a trigger of wastewater bulking.</title>
        <authorList>
            <person name="Sekiguchi Y."/>
            <person name="Ohashi A."/>
            <person name="Parks D.H."/>
            <person name="Yamauchi T."/>
            <person name="Tyson G.W."/>
            <person name="Hugenholtz P."/>
        </authorList>
    </citation>
    <scope>NUCLEOTIDE SEQUENCE [LARGE SCALE GENOMIC DNA]</scope>
</reference>
<gene>
    <name evidence="2" type="ORF">U14_04106</name>
</gene>
<dbReference type="Proteomes" id="UP000030700">
    <property type="component" value="Unassembled WGS sequence"/>
</dbReference>
<keyword evidence="1" id="KW-1133">Transmembrane helix</keyword>
<dbReference type="EMBL" id="DF820459">
    <property type="protein sequence ID" value="GAK52849.1"/>
    <property type="molecule type" value="Genomic_DNA"/>
</dbReference>
<dbReference type="STRING" id="1499966.U14_04106"/>